<name>A0ABN7V7G7_GIGMA</name>
<gene>
    <name evidence="2" type="ORF">GMARGA_LOCUS15151</name>
</gene>
<protein>
    <submittedName>
        <fullName evidence="2">34551_t:CDS:1</fullName>
    </submittedName>
</protein>
<comment type="caution">
    <text evidence="2">The sequence shown here is derived from an EMBL/GenBank/DDBJ whole genome shotgun (WGS) entry which is preliminary data.</text>
</comment>
<organism evidence="2 3">
    <name type="scientific">Gigaspora margarita</name>
    <dbReference type="NCBI Taxonomy" id="4874"/>
    <lineage>
        <taxon>Eukaryota</taxon>
        <taxon>Fungi</taxon>
        <taxon>Fungi incertae sedis</taxon>
        <taxon>Mucoromycota</taxon>
        <taxon>Glomeromycotina</taxon>
        <taxon>Glomeromycetes</taxon>
        <taxon>Diversisporales</taxon>
        <taxon>Gigasporaceae</taxon>
        <taxon>Gigaspora</taxon>
    </lineage>
</organism>
<keyword evidence="3" id="KW-1185">Reference proteome</keyword>
<sequence length="170" mass="20060">MHSGIALNETADLLAKEALSLEERTIIATDNIKGYTFIPLTCCKCMTNEETSDHLATCPADKETWKQIEKEIAEKIWNSIPSDSQRKRNSKTRYEEKIRKPGSWKQSNQPHTTVLVRRVDNELPEQNLERKMRANYNMEKENRITTKTKRKKRERKHFESQERPLEMKIQ</sequence>
<feature type="region of interest" description="Disordered" evidence="1">
    <location>
        <begin position="134"/>
        <end position="170"/>
    </location>
</feature>
<feature type="compositionally biased region" description="Basic and acidic residues" evidence="1">
    <location>
        <begin position="134"/>
        <end position="144"/>
    </location>
</feature>
<feature type="region of interest" description="Disordered" evidence="1">
    <location>
        <begin position="77"/>
        <end position="112"/>
    </location>
</feature>
<feature type="compositionally biased region" description="Basic and acidic residues" evidence="1">
    <location>
        <begin position="156"/>
        <end position="170"/>
    </location>
</feature>
<evidence type="ECO:0000313" key="3">
    <source>
        <dbReference type="Proteomes" id="UP000789901"/>
    </source>
</evidence>
<accession>A0ABN7V7G7</accession>
<dbReference type="EMBL" id="CAJVQB010010319">
    <property type="protein sequence ID" value="CAG8738770.1"/>
    <property type="molecule type" value="Genomic_DNA"/>
</dbReference>
<proteinExistence type="predicted"/>
<evidence type="ECO:0000313" key="2">
    <source>
        <dbReference type="EMBL" id="CAG8738770.1"/>
    </source>
</evidence>
<evidence type="ECO:0000256" key="1">
    <source>
        <dbReference type="SAM" id="MobiDB-lite"/>
    </source>
</evidence>
<reference evidence="2 3" key="1">
    <citation type="submission" date="2021-06" db="EMBL/GenBank/DDBJ databases">
        <authorList>
            <person name="Kallberg Y."/>
            <person name="Tangrot J."/>
            <person name="Rosling A."/>
        </authorList>
    </citation>
    <scope>NUCLEOTIDE SEQUENCE [LARGE SCALE GENOMIC DNA]</scope>
    <source>
        <strain evidence="2 3">120-4 pot B 10/14</strain>
    </source>
</reference>
<feature type="compositionally biased region" description="Basic residues" evidence="1">
    <location>
        <begin position="146"/>
        <end position="155"/>
    </location>
</feature>
<dbReference type="Proteomes" id="UP000789901">
    <property type="component" value="Unassembled WGS sequence"/>
</dbReference>